<dbReference type="PANTHER" id="PTHR33164">
    <property type="entry name" value="TRANSCRIPTIONAL REGULATOR, MARR FAMILY"/>
    <property type="match status" value="1"/>
</dbReference>
<dbReference type="SMART" id="SM00347">
    <property type="entry name" value="HTH_MARR"/>
    <property type="match status" value="1"/>
</dbReference>
<dbReference type="PANTHER" id="PTHR33164:SF89">
    <property type="entry name" value="MARR FAMILY REGULATORY PROTEIN"/>
    <property type="match status" value="1"/>
</dbReference>
<protein>
    <submittedName>
        <fullName evidence="2">DNA-binding transcriptional regulator, MarR family</fullName>
    </submittedName>
</protein>
<dbReference type="EMBL" id="FOJX01000001">
    <property type="protein sequence ID" value="SFA77528.1"/>
    <property type="molecule type" value="Genomic_DNA"/>
</dbReference>
<dbReference type="InterPro" id="IPR036388">
    <property type="entry name" value="WH-like_DNA-bd_sf"/>
</dbReference>
<evidence type="ECO:0000313" key="2">
    <source>
        <dbReference type="EMBL" id="SDZ73224.1"/>
    </source>
</evidence>
<dbReference type="Pfam" id="PF01047">
    <property type="entry name" value="MarR"/>
    <property type="match status" value="1"/>
</dbReference>
<evidence type="ECO:0000313" key="5">
    <source>
        <dbReference type="Proteomes" id="UP000183843"/>
    </source>
</evidence>
<dbReference type="OrthoDB" id="9799663at2"/>
<gene>
    <name evidence="3" type="ORF">SAMN05216587_101759</name>
    <name evidence="2" type="ORF">SAMN05660648_00134</name>
</gene>
<dbReference type="SUPFAM" id="SSF46785">
    <property type="entry name" value="Winged helix' DNA-binding domain"/>
    <property type="match status" value="1"/>
</dbReference>
<dbReference type="AlphaFoldDB" id="A0A1H3VG70"/>
<dbReference type="EMBL" id="FNQG01000002">
    <property type="protein sequence ID" value="SDZ73224.1"/>
    <property type="molecule type" value="Genomic_DNA"/>
</dbReference>
<accession>A0A1H3VG70</accession>
<dbReference type="GO" id="GO:0003677">
    <property type="term" value="F:DNA binding"/>
    <property type="evidence" value="ECO:0007669"/>
    <property type="project" value="UniProtKB-KW"/>
</dbReference>
<dbReference type="GO" id="GO:0003700">
    <property type="term" value="F:DNA-binding transcription factor activity"/>
    <property type="evidence" value="ECO:0007669"/>
    <property type="project" value="InterPro"/>
</dbReference>
<dbReference type="PRINTS" id="PR00598">
    <property type="entry name" value="HTHMARR"/>
</dbReference>
<evidence type="ECO:0000259" key="1">
    <source>
        <dbReference type="PROSITE" id="PS50995"/>
    </source>
</evidence>
<dbReference type="GO" id="GO:0006950">
    <property type="term" value="P:response to stress"/>
    <property type="evidence" value="ECO:0007669"/>
    <property type="project" value="TreeGrafter"/>
</dbReference>
<feature type="domain" description="HTH marR-type" evidence="1">
    <location>
        <begin position="3"/>
        <end position="135"/>
    </location>
</feature>
<organism evidence="2 4">
    <name type="scientific">Selenomonas ruminantium</name>
    <dbReference type="NCBI Taxonomy" id="971"/>
    <lineage>
        <taxon>Bacteria</taxon>
        <taxon>Bacillati</taxon>
        <taxon>Bacillota</taxon>
        <taxon>Negativicutes</taxon>
        <taxon>Selenomonadales</taxon>
        <taxon>Selenomonadaceae</taxon>
        <taxon>Selenomonas</taxon>
    </lineage>
</organism>
<dbReference type="PROSITE" id="PS50995">
    <property type="entry name" value="HTH_MARR_2"/>
    <property type="match status" value="1"/>
</dbReference>
<reference evidence="4 5" key="1">
    <citation type="submission" date="2016-10" db="EMBL/GenBank/DDBJ databases">
        <authorList>
            <person name="de Groot N.N."/>
        </authorList>
    </citation>
    <scope>NUCLEOTIDE SEQUENCE [LARGE SCALE GENOMIC DNA]</scope>
    <source>
        <strain evidence="2 4">DSM 2872</strain>
        <strain evidence="3 5">L14</strain>
    </source>
</reference>
<name>A0A1H3VG70_SELRU</name>
<dbReference type="Proteomes" id="UP000183843">
    <property type="component" value="Unassembled WGS sequence"/>
</dbReference>
<dbReference type="RefSeq" id="WP_033170077.1">
    <property type="nucleotide sequence ID" value="NZ_FNQG01000002.1"/>
</dbReference>
<sequence>MLQETTGYIICRTARKIHQFMTKVLADYDITPEQWVVLQIVSKEKNLSQQELAARLEKDKNSTKALVDRLIKKELLTRQKDDSDKRFYKLQATPAGIFLTKELAKLDYDFMRETESGLTDEELTSFTKTLTRLEEKITAKL</sequence>
<dbReference type="InterPro" id="IPR036390">
    <property type="entry name" value="WH_DNA-bd_sf"/>
</dbReference>
<evidence type="ECO:0000313" key="3">
    <source>
        <dbReference type="EMBL" id="SFA77528.1"/>
    </source>
</evidence>
<dbReference type="InterPro" id="IPR039422">
    <property type="entry name" value="MarR/SlyA-like"/>
</dbReference>
<dbReference type="Gene3D" id="1.10.10.10">
    <property type="entry name" value="Winged helix-like DNA-binding domain superfamily/Winged helix DNA-binding domain"/>
    <property type="match status" value="1"/>
</dbReference>
<keyword evidence="2" id="KW-0238">DNA-binding</keyword>
<dbReference type="InterPro" id="IPR000835">
    <property type="entry name" value="HTH_MarR-typ"/>
</dbReference>
<evidence type="ECO:0000313" key="4">
    <source>
        <dbReference type="Proteomes" id="UP000183469"/>
    </source>
</evidence>
<proteinExistence type="predicted"/>
<dbReference type="Proteomes" id="UP000183469">
    <property type="component" value="Unassembled WGS sequence"/>
</dbReference>